<dbReference type="PANTHER" id="PTHR11468">
    <property type="entry name" value="GLYCOGEN PHOSPHORYLASE"/>
    <property type="match status" value="1"/>
</dbReference>
<dbReference type="GO" id="GO:0005737">
    <property type="term" value="C:cytoplasm"/>
    <property type="evidence" value="ECO:0007669"/>
    <property type="project" value="TreeGrafter"/>
</dbReference>
<reference evidence="13 14" key="1">
    <citation type="submission" date="2016-11" db="EMBL/GenBank/DDBJ databases">
        <authorList>
            <person name="Jaros S."/>
            <person name="Januszkiewicz K."/>
            <person name="Wedrychowicz H."/>
        </authorList>
    </citation>
    <scope>NUCLEOTIDE SEQUENCE [LARGE SCALE GENOMIC DNA]</scope>
    <source>
        <strain evidence="13 14">DSM 14214</strain>
    </source>
</reference>
<evidence type="ECO:0000256" key="12">
    <source>
        <dbReference type="RuleBase" id="RU000587"/>
    </source>
</evidence>
<keyword evidence="14" id="KW-1185">Reference proteome</keyword>
<sequence>MSQLLDKETLKKMIRENVKTLYRKTLEAASAEEVYQAAVFAIRDVITDKWMKTHDEYYEKDVKVVYYLSMEFLMGRFFGNSLINLEMYDEVKEVLEELGIDYNMVEDAEPDPGLGNGGLGRLAACFLDSLSTLQLPAYGCGIRYHYGIFEQKIENGYQVEAPDNWLENGDPWGIKRNEYAVEVKFGGNVRAVPKGNGEYRFVQENYQSVIAVPYDYPVIGYGNNTVNTLRLWEARAKNKLDLKFFNEGNYQKAAEEELLASTMTDVLYPADEHIQGKELRLRQQYFFISATVQRVVERFKKHHTNFHELPDKVAFQLNDTHPTVAVAELMRVLVDENDVPWDDAWEITRKVCAYTNHTIMAEALEKWPMELFSRLLPRIYQIVEEINRRYCLELQAKYGMDPEKLRRMAIIADGQIRMAYLAIVGSHSVNGVAALHTEILKHQELKDFYELYPEKFNNKTNGITQRRWLLHANHGLAGLISETIGDGWITELTELEKLLPYAEDENFRRRFMEIKKANKVALAKYIKETKGIDINPDSIFDIQVKRLHEYKRQLLNVLHIIGLYNQLKMNPGMDMVPRTFIFGAKAAAGYRRAKLIIKLINAVADVVNNDPTIEGKIKVVFMENYRVSLAERLIPAADVSEQISTAGKEASGTGNMKFMLNGALTVGTMDGANVEIYEEVGKDNIFIFGMSAEEVQAKYHDHYDPWFIYNMNQEVRMALTSLIDGTFDQNTDLFRELYDALLNGCGGRADEYFVLEDYADYARAQWDIDKAYRDQTKWAKMAIVNVAKSGKFSSDRTIRQYAEEIWDLKPLHIED</sequence>
<evidence type="ECO:0000313" key="13">
    <source>
        <dbReference type="EMBL" id="SHJ82367.1"/>
    </source>
</evidence>
<dbReference type="OrthoDB" id="9760804at2"/>
<dbReference type="InterPro" id="IPR035090">
    <property type="entry name" value="Pyridoxal_P_attach_site"/>
</dbReference>
<dbReference type="FunFam" id="3.40.50.2000:FF:000153">
    <property type="entry name" value="Alpha-1,4 glucan phosphorylase"/>
    <property type="match status" value="1"/>
</dbReference>
<evidence type="ECO:0000256" key="4">
    <source>
        <dbReference type="ARBA" id="ARBA00022553"/>
    </source>
</evidence>
<dbReference type="Pfam" id="PF00343">
    <property type="entry name" value="Phosphorylase"/>
    <property type="match status" value="1"/>
</dbReference>
<evidence type="ECO:0000256" key="1">
    <source>
        <dbReference type="ARBA" id="ARBA00001275"/>
    </source>
</evidence>
<dbReference type="PIRSF" id="PIRSF000460">
    <property type="entry name" value="Pprylas_GlgP"/>
    <property type="match status" value="1"/>
</dbReference>
<dbReference type="EMBL" id="FRAH01000006">
    <property type="protein sequence ID" value="SHJ82367.1"/>
    <property type="molecule type" value="Genomic_DNA"/>
</dbReference>
<dbReference type="SUPFAM" id="SSF53756">
    <property type="entry name" value="UDP-Glycosyltransferase/glycogen phosphorylase"/>
    <property type="match status" value="1"/>
</dbReference>
<keyword evidence="7 12" id="KW-0808">Transferase</keyword>
<comment type="cofactor">
    <cofactor evidence="2 12">
        <name>pyridoxal 5'-phosphate</name>
        <dbReference type="ChEBI" id="CHEBI:597326"/>
    </cofactor>
</comment>
<dbReference type="EC" id="2.4.1.1" evidence="12"/>
<keyword evidence="8 11" id="KW-0663">Pyridoxal phosphate</keyword>
<dbReference type="GO" id="GO:0030170">
    <property type="term" value="F:pyridoxal phosphate binding"/>
    <property type="evidence" value="ECO:0007669"/>
    <property type="project" value="InterPro"/>
</dbReference>
<dbReference type="FunFam" id="3.40.50.2000:FF:000005">
    <property type="entry name" value="Alpha-1,4 glucan phosphorylase"/>
    <property type="match status" value="1"/>
</dbReference>
<name>A0A1M6MG10_9FIRM</name>
<keyword evidence="6 12" id="KW-0328">Glycosyltransferase</keyword>
<evidence type="ECO:0000256" key="11">
    <source>
        <dbReference type="PIRSR" id="PIRSR000460-1"/>
    </source>
</evidence>
<comment type="catalytic activity">
    <reaction evidence="1 12">
        <text>[(1-&gt;4)-alpha-D-glucosyl](n) + phosphate = [(1-&gt;4)-alpha-D-glucosyl](n-1) + alpha-D-glucose 1-phosphate</text>
        <dbReference type="Rhea" id="RHEA:41732"/>
        <dbReference type="Rhea" id="RHEA-COMP:9584"/>
        <dbReference type="Rhea" id="RHEA-COMP:9586"/>
        <dbReference type="ChEBI" id="CHEBI:15444"/>
        <dbReference type="ChEBI" id="CHEBI:43474"/>
        <dbReference type="ChEBI" id="CHEBI:58601"/>
        <dbReference type="EC" id="2.4.1.1"/>
    </reaction>
</comment>
<comment type="similarity">
    <text evidence="3 12">Belongs to the glycogen phosphorylase family.</text>
</comment>
<evidence type="ECO:0000256" key="6">
    <source>
        <dbReference type="ARBA" id="ARBA00022676"/>
    </source>
</evidence>
<dbReference type="GO" id="GO:0005980">
    <property type="term" value="P:glycogen catabolic process"/>
    <property type="evidence" value="ECO:0007669"/>
    <property type="project" value="TreeGrafter"/>
</dbReference>
<keyword evidence="5" id="KW-0321">Glycogen metabolism</keyword>
<dbReference type="CDD" id="cd04300">
    <property type="entry name" value="GT35_Glycogen_Phosphorylase"/>
    <property type="match status" value="1"/>
</dbReference>
<feature type="modified residue" description="N6-(pyridoxal phosphate)lysine" evidence="11">
    <location>
        <position position="657"/>
    </location>
</feature>
<evidence type="ECO:0000256" key="10">
    <source>
        <dbReference type="ARBA" id="ARBA00025174"/>
    </source>
</evidence>
<evidence type="ECO:0000313" key="14">
    <source>
        <dbReference type="Proteomes" id="UP000183975"/>
    </source>
</evidence>
<accession>A0A1M6MG10</accession>
<evidence type="ECO:0000256" key="8">
    <source>
        <dbReference type="ARBA" id="ARBA00022898"/>
    </source>
</evidence>
<protein>
    <recommendedName>
        <fullName evidence="12">Alpha-1,4 glucan phosphorylase</fullName>
        <ecNumber evidence="12">2.4.1.1</ecNumber>
    </recommendedName>
</protein>
<evidence type="ECO:0000256" key="5">
    <source>
        <dbReference type="ARBA" id="ARBA00022600"/>
    </source>
</evidence>
<comment type="function">
    <text evidence="10">Phosphorylase is an important allosteric enzyme in carbohydrate metabolism. Enzymes from different sources differ in their regulatory mechanisms and in their natural substrates. However, all known phosphorylases share catalytic and structural properties.</text>
</comment>
<evidence type="ECO:0000256" key="2">
    <source>
        <dbReference type="ARBA" id="ARBA00001933"/>
    </source>
</evidence>
<dbReference type="RefSeq" id="WP_072849043.1">
    <property type="nucleotide sequence ID" value="NZ_FRAH01000006.1"/>
</dbReference>
<evidence type="ECO:0000256" key="3">
    <source>
        <dbReference type="ARBA" id="ARBA00006047"/>
    </source>
</evidence>
<keyword evidence="4" id="KW-0597">Phosphoprotein</keyword>
<evidence type="ECO:0000256" key="7">
    <source>
        <dbReference type="ARBA" id="ARBA00022679"/>
    </source>
</evidence>
<organism evidence="13 14">
    <name type="scientific">Anaerotignum lactatifermentans DSM 14214</name>
    <dbReference type="NCBI Taxonomy" id="1121323"/>
    <lineage>
        <taxon>Bacteria</taxon>
        <taxon>Bacillati</taxon>
        <taxon>Bacillota</taxon>
        <taxon>Clostridia</taxon>
        <taxon>Lachnospirales</taxon>
        <taxon>Anaerotignaceae</taxon>
        <taxon>Anaerotignum</taxon>
    </lineage>
</organism>
<dbReference type="NCBIfam" id="TIGR02093">
    <property type="entry name" value="P_ylase"/>
    <property type="match status" value="1"/>
</dbReference>
<dbReference type="InterPro" id="IPR011833">
    <property type="entry name" value="Glycg_phsphrylas"/>
</dbReference>
<dbReference type="AlphaFoldDB" id="A0A1M6MG10"/>
<proteinExistence type="inferred from homology"/>
<keyword evidence="9 12" id="KW-0119">Carbohydrate metabolism</keyword>
<dbReference type="GO" id="GO:0008184">
    <property type="term" value="F:glycogen phosphorylase activity"/>
    <property type="evidence" value="ECO:0007669"/>
    <property type="project" value="InterPro"/>
</dbReference>
<dbReference type="PANTHER" id="PTHR11468:SF3">
    <property type="entry name" value="GLYCOGEN PHOSPHORYLASE, LIVER FORM"/>
    <property type="match status" value="1"/>
</dbReference>
<dbReference type="PROSITE" id="PS00102">
    <property type="entry name" value="PHOSPHORYLASE"/>
    <property type="match status" value="1"/>
</dbReference>
<dbReference type="InterPro" id="IPR000811">
    <property type="entry name" value="Glyco_trans_35"/>
</dbReference>
<dbReference type="Gene3D" id="3.40.50.2000">
    <property type="entry name" value="Glycogen Phosphorylase B"/>
    <property type="match status" value="2"/>
</dbReference>
<comment type="function">
    <text evidence="12">Allosteric enzyme that catalyzes the rate-limiting step in glycogen catabolism, the phosphorolytic cleavage of glycogen to produce glucose-1-phosphate, and plays a central role in maintaining cellular and organismal glucose homeostasis.</text>
</comment>
<evidence type="ECO:0000256" key="9">
    <source>
        <dbReference type="ARBA" id="ARBA00023277"/>
    </source>
</evidence>
<gene>
    <name evidence="13" type="ORF">SAMN02745138_00603</name>
</gene>
<dbReference type="Proteomes" id="UP000183975">
    <property type="component" value="Unassembled WGS sequence"/>
</dbReference>